<dbReference type="GO" id="GO:0006354">
    <property type="term" value="P:DNA-templated transcription elongation"/>
    <property type="evidence" value="ECO:0007669"/>
    <property type="project" value="InterPro"/>
</dbReference>
<evidence type="ECO:0000313" key="5">
    <source>
        <dbReference type="EMBL" id="RXQ97461.1"/>
    </source>
</evidence>
<dbReference type="InterPro" id="IPR036735">
    <property type="entry name" value="NGN_dom_sf"/>
</dbReference>
<dbReference type="InterPro" id="IPR043425">
    <property type="entry name" value="NusG-like"/>
</dbReference>
<accession>A0A4Q1JRF2</accession>
<keyword evidence="1" id="KW-0889">Transcription antitermination</keyword>
<keyword evidence="2" id="KW-0805">Transcription regulation</keyword>
<dbReference type="GO" id="GO:0031564">
    <property type="term" value="P:transcription antitermination"/>
    <property type="evidence" value="ECO:0007669"/>
    <property type="project" value="UniProtKB-KW"/>
</dbReference>
<gene>
    <name evidence="5" type="ORF">EO244_00805</name>
</gene>
<dbReference type="PANTHER" id="PTHR30265">
    <property type="entry name" value="RHO-INTERACTING TRANSCRIPTION TERMINATION FACTOR NUSG"/>
    <property type="match status" value="1"/>
</dbReference>
<dbReference type="InterPro" id="IPR006645">
    <property type="entry name" value="NGN-like_dom"/>
</dbReference>
<dbReference type="PANTHER" id="PTHR30265:SF4">
    <property type="entry name" value="KOW MOTIF FAMILY PROTEIN, EXPRESSED"/>
    <property type="match status" value="1"/>
</dbReference>
<protein>
    <submittedName>
        <fullName evidence="5">UpxY family transcription antiterminator</fullName>
    </submittedName>
</protein>
<organism evidence="5 6">
    <name type="scientific">Ancylomarina salipaludis</name>
    <dbReference type="NCBI Taxonomy" id="2501299"/>
    <lineage>
        <taxon>Bacteria</taxon>
        <taxon>Pseudomonadati</taxon>
        <taxon>Bacteroidota</taxon>
        <taxon>Bacteroidia</taxon>
        <taxon>Marinilabiliales</taxon>
        <taxon>Marinifilaceae</taxon>
        <taxon>Ancylomarina</taxon>
    </lineage>
</organism>
<dbReference type="NCBIfam" id="NF033644">
    <property type="entry name" value="antiterm_UpxY"/>
    <property type="match status" value="1"/>
</dbReference>
<evidence type="ECO:0000313" key="6">
    <source>
        <dbReference type="Proteomes" id="UP000289703"/>
    </source>
</evidence>
<evidence type="ECO:0000256" key="1">
    <source>
        <dbReference type="ARBA" id="ARBA00022814"/>
    </source>
</evidence>
<dbReference type="AlphaFoldDB" id="A0A4Q1JRF2"/>
<dbReference type="SUPFAM" id="SSF82679">
    <property type="entry name" value="N-utilization substance G protein NusG, N-terminal domain"/>
    <property type="match status" value="1"/>
</dbReference>
<dbReference type="Gene3D" id="3.30.70.940">
    <property type="entry name" value="NusG, N-terminal domain"/>
    <property type="match status" value="1"/>
</dbReference>
<dbReference type="CDD" id="cd09895">
    <property type="entry name" value="NGN_SP_UpxY"/>
    <property type="match status" value="1"/>
</dbReference>
<reference evidence="5 6" key="1">
    <citation type="submission" date="2019-01" db="EMBL/GenBank/DDBJ databases">
        <title>Ancylomarina salipaludis sp. nov., isolated from a salt marsh.</title>
        <authorList>
            <person name="Yoon J.-H."/>
        </authorList>
    </citation>
    <scope>NUCLEOTIDE SEQUENCE [LARGE SCALE GENOMIC DNA]</scope>
    <source>
        <strain evidence="5 6">SHSM-M15</strain>
    </source>
</reference>
<sequence length="181" mass="21458">MKVLKRNYRWYAIYTRSRSEKKLYKELLDKSIEVFLPLKKELRVWSDRKKWVENPLFTSYIFVRVSEREYYEAINSIWAVRYVCFEGRAVPIPDSQIDSLKLFLEDTKRDVELTSRSLKKGDHLEITIGPLKGVRGELVQLRGQHRIVLRFISLGCCVHADISMDEVKRLKTPAELTYNEN</sequence>
<evidence type="ECO:0000256" key="3">
    <source>
        <dbReference type="ARBA" id="ARBA00023163"/>
    </source>
</evidence>
<dbReference type="Pfam" id="PF02357">
    <property type="entry name" value="NusG"/>
    <property type="match status" value="1"/>
</dbReference>
<feature type="domain" description="NusG-like N-terminal" evidence="4">
    <location>
        <begin position="7"/>
        <end position="104"/>
    </location>
</feature>
<dbReference type="SMART" id="SM00738">
    <property type="entry name" value="NGN"/>
    <property type="match status" value="1"/>
</dbReference>
<dbReference type="OrthoDB" id="1491263at2"/>
<comment type="caution">
    <text evidence="5">The sequence shown here is derived from an EMBL/GenBank/DDBJ whole genome shotgun (WGS) entry which is preliminary data.</text>
</comment>
<dbReference type="EMBL" id="SAXA01000001">
    <property type="protein sequence ID" value="RXQ97461.1"/>
    <property type="molecule type" value="Genomic_DNA"/>
</dbReference>
<keyword evidence="6" id="KW-1185">Reference proteome</keyword>
<evidence type="ECO:0000259" key="4">
    <source>
        <dbReference type="SMART" id="SM00738"/>
    </source>
</evidence>
<keyword evidence="3" id="KW-0804">Transcription</keyword>
<evidence type="ECO:0000256" key="2">
    <source>
        <dbReference type="ARBA" id="ARBA00023015"/>
    </source>
</evidence>
<dbReference type="Proteomes" id="UP000289703">
    <property type="component" value="Unassembled WGS sequence"/>
</dbReference>
<name>A0A4Q1JRF2_9BACT</name>
<dbReference type="RefSeq" id="WP_129251996.1">
    <property type="nucleotide sequence ID" value="NZ_SAXA01000001.1"/>
</dbReference>
<proteinExistence type="predicted"/>